<sequence>MPALLFKDIGKKAADTLNDDYDFNRKLKVKTKTTNGVTFTTEGALAANKTILAKLGASFNHSSGINFTKLQVTTQGRLIGEAEIANALVDNLKLGFKLEDGANKGSARQVGSVEAKYVQDNFSIHSTLDFAGSNVSNAGVFHYENFVLGANTGFSLEKSAISDYGGAIGYKVADFEATLLAKKLCKNLTASFSHAVNKDVIYSAVFDHDSKTAGNTLTVGGRYKANAETTYLAKINSEGFVSIASINKLRPYVSLTTSAQIDAKNFDGDAHKFGFGITLG</sequence>
<keyword evidence="8" id="KW-0626">Porin</keyword>
<dbReference type="SMR" id="A0A067C5C1"/>
<dbReference type="InterPro" id="IPR027246">
    <property type="entry name" value="Porin_Euk/Tom40"/>
</dbReference>
<dbReference type="EMBL" id="KK583281">
    <property type="protein sequence ID" value="KDO21726.1"/>
    <property type="molecule type" value="Genomic_DNA"/>
</dbReference>
<dbReference type="CDD" id="cd07306">
    <property type="entry name" value="Porin3_VDAC"/>
    <property type="match status" value="1"/>
</dbReference>
<keyword evidence="7" id="KW-0406">Ion transport</keyword>
<dbReference type="GO" id="GO:0005741">
    <property type="term" value="C:mitochondrial outer membrane"/>
    <property type="evidence" value="ECO:0007669"/>
    <property type="project" value="UniProtKB-SubCell"/>
</dbReference>
<dbReference type="GO" id="GO:0015288">
    <property type="term" value="F:porin activity"/>
    <property type="evidence" value="ECO:0007669"/>
    <property type="project" value="UniProtKB-KW"/>
</dbReference>
<dbReference type="FunFam" id="2.40.160.10:FF:000012">
    <property type="entry name" value="Voltage-dependent anion-selective channel"/>
    <property type="match status" value="1"/>
</dbReference>
<evidence type="ECO:0000256" key="3">
    <source>
        <dbReference type="ARBA" id="ARBA00022448"/>
    </source>
</evidence>
<keyword evidence="10" id="KW-0472">Membrane</keyword>
<evidence type="ECO:0000256" key="7">
    <source>
        <dbReference type="ARBA" id="ARBA00023065"/>
    </source>
</evidence>
<accession>A0A067C5C1</accession>
<dbReference type="VEuPathDB" id="FungiDB:SPRG_13142"/>
<name>A0A067C5C1_SAPPC</name>
<dbReference type="PANTHER" id="PTHR11743">
    <property type="entry name" value="VOLTAGE-DEPENDENT ANION-SELECTIVE CHANNEL"/>
    <property type="match status" value="1"/>
</dbReference>
<evidence type="ECO:0000256" key="6">
    <source>
        <dbReference type="ARBA" id="ARBA00022787"/>
    </source>
</evidence>
<keyword evidence="4" id="KW-1134">Transmembrane beta strand</keyword>
<dbReference type="Pfam" id="PF01459">
    <property type="entry name" value="Porin_3"/>
    <property type="match status" value="1"/>
</dbReference>
<gene>
    <name evidence="11" type="ORF">SPRG_13142</name>
</gene>
<dbReference type="Gene3D" id="2.40.160.10">
    <property type="entry name" value="Porin"/>
    <property type="match status" value="1"/>
</dbReference>
<dbReference type="OMA" id="FKQPAFH"/>
<dbReference type="STRING" id="695850.A0A067C5C1"/>
<dbReference type="RefSeq" id="XP_012207529.1">
    <property type="nucleotide sequence ID" value="XM_012352139.1"/>
</dbReference>
<dbReference type="InterPro" id="IPR001925">
    <property type="entry name" value="Porin_Euk"/>
</dbReference>
<evidence type="ECO:0000313" key="11">
    <source>
        <dbReference type="EMBL" id="KDO21726.1"/>
    </source>
</evidence>
<dbReference type="AlphaFoldDB" id="A0A067C5C1"/>
<dbReference type="InterPro" id="IPR023614">
    <property type="entry name" value="Porin_dom_sf"/>
</dbReference>
<keyword evidence="5" id="KW-0812">Transmembrane</keyword>
<dbReference type="Proteomes" id="UP000030745">
    <property type="component" value="Unassembled WGS sequence"/>
</dbReference>
<evidence type="ECO:0000256" key="1">
    <source>
        <dbReference type="ARBA" id="ARBA00004294"/>
    </source>
</evidence>
<dbReference type="OrthoDB" id="7827681at2759"/>
<evidence type="ECO:0000256" key="10">
    <source>
        <dbReference type="ARBA" id="ARBA00023136"/>
    </source>
</evidence>
<evidence type="ECO:0000256" key="4">
    <source>
        <dbReference type="ARBA" id="ARBA00022452"/>
    </source>
</evidence>
<evidence type="ECO:0000256" key="5">
    <source>
        <dbReference type="ARBA" id="ARBA00022692"/>
    </source>
</evidence>
<keyword evidence="3" id="KW-0813">Transport</keyword>
<keyword evidence="12" id="KW-1185">Reference proteome</keyword>
<evidence type="ECO:0000256" key="2">
    <source>
        <dbReference type="ARBA" id="ARBA00007780"/>
    </source>
</evidence>
<evidence type="ECO:0008006" key="13">
    <source>
        <dbReference type="Google" id="ProtNLM"/>
    </source>
</evidence>
<dbReference type="GO" id="GO:0046930">
    <property type="term" value="C:pore complex"/>
    <property type="evidence" value="ECO:0007669"/>
    <property type="project" value="UniProtKB-KW"/>
</dbReference>
<dbReference type="GO" id="GO:0008308">
    <property type="term" value="F:voltage-gated monoatomic anion channel activity"/>
    <property type="evidence" value="ECO:0007669"/>
    <property type="project" value="InterPro"/>
</dbReference>
<evidence type="ECO:0000256" key="8">
    <source>
        <dbReference type="ARBA" id="ARBA00023114"/>
    </source>
</evidence>
<comment type="similarity">
    <text evidence="2">Belongs to the eukaryotic mitochondrial porin family.</text>
</comment>
<dbReference type="PANTHER" id="PTHR11743:SF70">
    <property type="entry name" value="GH26960P-RELATED"/>
    <property type="match status" value="1"/>
</dbReference>
<evidence type="ECO:0000256" key="9">
    <source>
        <dbReference type="ARBA" id="ARBA00023128"/>
    </source>
</evidence>
<dbReference type="KEGG" id="spar:SPRG_13142"/>
<dbReference type="GeneID" id="24135042"/>
<comment type="subcellular location">
    <subcellularLocation>
        <location evidence="1">Mitochondrion outer membrane</location>
    </subcellularLocation>
</comment>
<protein>
    <recommendedName>
        <fullName evidence="13">Voltage-dependent anion-selective channel protein</fullName>
    </recommendedName>
</protein>
<evidence type="ECO:0000313" key="12">
    <source>
        <dbReference type="Proteomes" id="UP000030745"/>
    </source>
</evidence>
<reference evidence="11 12" key="1">
    <citation type="journal article" date="2013" name="PLoS Genet.">
        <title>Distinctive expansion of potential virulence genes in the genome of the oomycete fish pathogen Saprolegnia parasitica.</title>
        <authorList>
            <person name="Jiang R.H."/>
            <person name="de Bruijn I."/>
            <person name="Haas B.J."/>
            <person name="Belmonte R."/>
            <person name="Lobach L."/>
            <person name="Christie J."/>
            <person name="van den Ackerveken G."/>
            <person name="Bottin A."/>
            <person name="Bulone V."/>
            <person name="Diaz-Moreno S.M."/>
            <person name="Dumas B."/>
            <person name="Fan L."/>
            <person name="Gaulin E."/>
            <person name="Govers F."/>
            <person name="Grenville-Briggs L.J."/>
            <person name="Horner N.R."/>
            <person name="Levin J.Z."/>
            <person name="Mammella M."/>
            <person name="Meijer H.J."/>
            <person name="Morris P."/>
            <person name="Nusbaum C."/>
            <person name="Oome S."/>
            <person name="Phillips A.J."/>
            <person name="van Rooyen D."/>
            <person name="Rzeszutek E."/>
            <person name="Saraiva M."/>
            <person name="Secombes C.J."/>
            <person name="Seidl M.F."/>
            <person name="Snel B."/>
            <person name="Stassen J.H."/>
            <person name="Sykes S."/>
            <person name="Tripathy S."/>
            <person name="van den Berg H."/>
            <person name="Vega-Arreguin J.C."/>
            <person name="Wawra S."/>
            <person name="Young S.K."/>
            <person name="Zeng Q."/>
            <person name="Dieguez-Uribeondo J."/>
            <person name="Russ C."/>
            <person name="Tyler B.M."/>
            <person name="van West P."/>
        </authorList>
    </citation>
    <scope>NUCLEOTIDE SEQUENCE [LARGE SCALE GENOMIC DNA]</scope>
    <source>
        <strain evidence="11 12">CBS 223.65</strain>
    </source>
</reference>
<keyword evidence="9" id="KW-0496">Mitochondrion</keyword>
<organism evidence="11 12">
    <name type="scientific">Saprolegnia parasitica (strain CBS 223.65)</name>
    <dbReference type="NCBI Taxonomy" id="695850"/>
    <lineage>
        <taxon>Eukaryota</taxon>
        <taxon>Sar</taxon>
        <taxon>Stramenopiles</taxon>
        <taxon>Oomycota</taxon>
        <taxon>Saprolegniomycetes</taxon>
        <taxon>Saprolegniales</taxon>
        <taxon>Saprolegniaceae</taxon>
        <taxon>Saprolegnia</taxon>
    </lineage>
</organism>
<proteinExistence type="inferred from homology"/>
<keyword evidence="6" id="KW-1000">Mitochondrion outer membrane</keyword>